<dbReference type="EMBL" id="JAAVTK010000025">
    <property type="protein sequence ID" value="NKI91890.1"/>
    <property type="molecule type" value="Genomic_DNA"/>
</dbReference>
<dbReference type="PANTHER" id="PTHR35089:SF1">
    <property type="entry name" value="CHAPERONE PROTEIN SKP"/>
    <property type="match status" value="1"/>
</dbReference>
<sequence>MKKNIYISFLSLLIASSCNQNNSVSYVNPNKLMQGYHGATAQHEVFQVKAKVWQQRVDSLSTELQALSNSPAAARTGKEQQLLRYRDAVRQQAQQENQRLTKAVLDEINAYIKQYGKEKGCAFILGATETGNIVYAAEGTDISDDVLKGLNAQYDRQHPASAH</sequence>
<feature type="coiled-coil region" evidence="3">
    <location>
        <begin position="50"/>
        <end position="110"/>
    </location>
</feature>
<evidence type="ECO:0000256" key="3">
    <source>
        <dbReference type="SAM" id="Coils"/>
    </source>
</evidence>
<dbReference type="Proteomes" id="UP000717634">
    <property type="component" value="Unassembled WGS sequence"/>
</dbReference>
<accession>A0ABX1HNZ9</accession>
<organism evidence="5 6">
    <name type="scientific">Hymenobacter artigasi</name>
    <dbReference type="NCBI Taxonomy" id="2719616"/>
    <lineage>
        <taxon>Bacteria</taxon>
        <taxon>Pseudomonadati</taxon>
        <taxon>Bacteroidota</taxon>
        <taxon>Cytophagia</taxon>
        <taxon>Cytophagales</taxon>
        <taxon>Hymenobacteraceae</taxon>
        <taxon>Hymenobacter</taxon>
    </lineage>
</organism>
<dbReference type="InterPro" id="IPR024930">
    <property type="entry name" value="Skp_dom_sf"/>
</dbReference>
<keyword evidence="2 4" id="KW-0732">Signal</keyword>
<dbReference type="PANTHER" id="PTHR35089">
    <property type="entry name" value="CHAPERONE PROTEIN SKP"/>
    <property type="match status" value="1"/>
</dbReference>
<evidence type="ECO:0000313" key="6">
    <source>
        <dbReference type="Proteomes" id="UP000717634"/>
    </source>
</evidence>
<keyword evidence="6" id="KW-1185">Reference proteome</keyword>
<name>A0ABX1HNZ9_9BACT</name>
<evidence type="ECO:0000256" key="4">
    <source>
        <dbReference type="SAM" id="SignalP"/>
    </source>
</evidence>
<feature type="signal peptide" evidence="4">
    <location>
        <begin position="1"/>
        <end position="20"/>
    </location>
</feature>
<dbReference type="SMART" id="SM00935">
    <property type="entry name" value="OmpH"/>
    <property type="match status" value="1"/>
</dbReference>
<dbReference type="RefSeq" id="WP_168675435.1">
    <property type="nucleotide sequence ID" value="NZ_JAAVTK010000025.1"/>
</dbReference>
<evidence type="ECO:0000256" key="2">
    <source>
        <dbReference type="ARBA" id="ARBA00022729"/>
    </source>
</evidence>
<evidence type="ECO:0000256" key="1">
    <source>
        <dbReference type="ARBA" id="ARBA00009091"/>
    </source>
</evidence>
<reference evidence="5 6" key="1">
    <citation type="submission" date="2020-03" db="EMBL/GenBank/DDBJ databases">
        <title>Genomic Encyclopedia of Type Strains, Phase IV (KMG-V): Genome sequencing to study the core and pangenomes of soil and plant-associated prokaryotes.</title>
        <authorList>
            <person name="Whitman W."/>
        </authorList>
    </citation>
    <scope>NUCLEOTIDE SEQUENCE [LARGE SCALE GENOMIC DNA]</scope>
    <source>
        <strain evidence="5 6">1B</strain>
    </source>
</reference>
<evidence type="ECO:0000313" key="5">
    <source>
        <dbReference type="EMBL" id="NKI91890.1"/>
    </source>
</evidence>
<keyword evidence="3" id="KW-0175">Coiled coil</keyword>
<dbReference type="PROSITE" id="PS51257">
    <property type="entry name" value="PROKAR_LIPOPROTEIN"/>
    <property type="match status" value="1"/>
</dbReference>
<comment type="caution">
    <text evidence="5">The sequence shown here is derived from an EMBL/GenBank/DDBJ whole genome shotgun (WGS) entry which is preliminary data.</text>
</comment>
<protein>
    <submittedName>
        <fullName evidence="5">Outer membrane protein</fullName>
    </submittedName>
</protein>
<dbReference type="Gene3D" id="3.30.910.20">
    <property type="entry name" value="Skp domain"/>
    <property type="match status" value="1"/>
</dbReference>
<dbReference type="SUPFAM" id="SSF111384">
    <property type="entry name" value="OmpH-like"/>
    <property type="match status" value="1"/>
</dbReference>
<comment type="similarity">
    <text evidence="1">Belongs to the Skp family.</text>
</comment>
<dbReference type="Pfam" id="PF03938">
    <property type="entry name" value="OmpH"/>
    <property type="match status" value="1"/>
</dbReference>
<dbReference type="InterPro" id="IPR005632">
    <property type="entry name" value="Chaperone_Skp"/>
</dbReference>
<proteinExistence type="inferred from homology"/>
<gene>
    <name evidence="5" type="ORF">HBN54_004513</name>
</gene>
<feature type="chain" id="PRO_5047308212" evidence="4">
    <location>
        <begin position="21"/>
        <end position="163"/>
    </location>
</feature>